<feature type="transmembrane region" description="Helical" evidence="1">
    <location>
        <begin position="140"/>
        <end position="163"/>
    </location>
</feature>
<keyword evidence="3" id="KW-1185">Reference proteome</keyword>
<feature type="transmembrane region" description="Helical" evidence="1">
    <location>
        <begin position="246"/>
        <end position="269"/>
    </location>
</feature>
<proteinExistence type="predicted"/>
<reference evidence="2 3" key="1">
    <citation type="journal article" date="2023" name="Commun. Biol.">
        <title>Genome analysis of Parmales, the sister group of diatoms, reveals the evolutionary specialization of diatoms from phago-mixotrophs to photoautotrophs.</title>
        <authorList>
            <person name="Ban H."/>
            <person name="Sato S."/>
            <person name="Yoshikawa S."/>
            <person name="Yamada K."/>
            <person name="Nakamura Y."/>
            <person name="Ichinomiya M."/>
            <person name="Sato N."/>
            <person name="Blanc-Mathieu R."/>
            <person name="Endo H."/>
            <person name="Kuwata A."/>
            <person name="Ogata H."/>
        </authorList>
    </citation>
    <scope>NUCLEOTIDE SEQUENCE [LARGE SCALE GENOMIC DNA]</scope>
</reference>
<feature type="non-terminal residue" evidence="2">
    <location>
        <position position="1"/>
    </location>
</feature>
<keyword evidence="1" id="KW-0812">Transmembrane</keyword>
<feature type="transmembrane region" description="Helical" evidence="1">
    <location>
        <begin position="213"/>
        <end position="234"/>
    </location>
</feature>
<gene>
    <name evidence="2" type="ORF">TeGR_g7750</name>
</gene>
<sequence>PAAARAPLSALGYFLKIKETAEFDAAGQDARALGQLLVHEMEPVRTKKRPEHLEAKLYIFFYRTTVLRELADVHPWFPKTLFQVLRNLPHRPRTTKAKLWILTFPALQELETAHPFFRPFMNEIAKHILSIADLGLKMRLFGGAGLSVFDLISDVYMIVVFLGSEETRGVAHVNIACVALSLLNQVVIVLFVNMKRPWRRIAWELLSPIMMHGCYFLFNQLATFASVFASVYLYTSMGYDHLPARLLWVSATSIFAAWALAYLGVVLMVKPEWRSSFWSTRTALDEARTTYYECETEEEKMGIFGLHRSKWESFRDEVRDFTHANWARWKAEKPAWFTEEVIQRVPDEFIPIASLASLNAAAHGGQRRRSSLGLAGSVRLSAREAA</sequence>
<dbReference type="EMBL" id="BRYB01004207">
    <property type="protein sequence ID" value="GMI27391.1"/>
    <property type="molecule type" value="Genomic_DNA"/>
</dbReference>
<feature type="transmembrane region" description="Helical" evidence="1">
    <location>
        <begin position="169"/>
        <end position="192"/>
    </location>
</feature>
<keyword evidence="1" id="KW-0472">Membrane</keyword>
<organism evidence="2 3">
    <name type="scientific">Tetraparma gracilis</name>
    <dbReference type="NCBI Taxonomy" id="2962635"/>
    <lineage>
        <taxon>Eukaryota</taxon>
        <taxon>Sar</taxon>
        <taxon>Stramenopiles</taxon>
        <taxon>Ochrophyta</taxon>
        <taxon>Bolidophyceae</taxon>
        <taxon>Parmales</taxon>
        <taxon>Triparmaceae</taxon>
        <taxon>Tetraparma</taxon>
    </lineage>
</organism>
<keyword evidence="1" id="KW-1133">Transmembrane helix</keyword>
<evidence type="ECO:0000256" key="1">
    <source>
        <dbReference type="SAM" id="Phobius"/>
    </source>
</evidence>
<protein>
    <submittedName>
        <fullName evidence="2">Uncharacterized protein</fullName>
    </submittedName>
</protein>
<dbReference type="Proteomes" id="UP001165060">
    <property type="component" value="Unassembled WGS sequence"/>
</dbReference>
<name>A0ABQ6MK42_9STRA</name>
<evidence type="ECO:0000313" key="3">
    <source>
        <dbReference type="Proteomes" id="UP001165060"/>
    </source>
</evidence>
<accession>A0ABQ6MK42</accession>
<evidence type="ECO:0000313" key="2">
    <source>
        <dbReference type="EMBL" id="GMI27391.1"/>
    </source>
</evidence>
<comment type="caution">
    <text evidence="2">The sequence shown here is derived from an EMBL/GenBank/DDBJ whole genome shotgun (WGS) entry which is preliminary data.</text>
</comment>